<evidence type="ECO:0000313" key="2">
    <source>
        <dbReference type="EMBL" id="VFT98416.1"/>
    </source>
</evidence>
<sequence>MSFLGWVTINNDVATCKESECLSLDHHSRIYISHPQALAQNTMTRAAHIVLTNPVLLASVIAYQPGVICEALPFLPLRLHILWATREWTSRLFDALDHADAVLRPWLTTHDISHLPRLLGALPHMQTIVPLHAVYFGRTDILDFLLDEDTTLCLHKVPALLVLAAASGSLAMFKYLQAHGLTTGSPTVVIMMAAAGHVSILHHAAETMLVDADEADDAFRHVLRSATIRGDVDVIQYILPHCTPPQLSRSMQLAARYRHGQVVALLAPTCQIDVLLTTLQDANERGHVDMAKLLAAETRRRRAMARTVDECHA</sequence>
<evidence type="ECO:0000313" key="1">
    <source>
        <dbReference type="EMBL" id="KAF0686470.1"/>
    </source>
</evidence>
<protein>
    <submittedName>
        <fullName evidence="2">Aste57867_21747 protein</fullName>
    </submittedName>
</protein>
<dbReference type="Proteomes" id="UP000332933">
    <property type="component" value="Unassembled WGS sequence"/>
</dbReference>
<dbReference type="PANTHER" id="PTHR46586">
    <property type="entry name" value="ANKYRIN REPEAT-CONTAINING PROTEIN"/>
    <property type="match status" value="1"/>
</dbReference>
<reference evidence="1" key="2">
    <citation type="submission" date="2019-06" db="EMBL/GenBank/DDBJ databases">
        <title>Genomics analysis of Aphanomyces spp. identifies a new class of oomycete effector associated with host adaptation.</title>
        <authorList>
            <person name="Gaulin E."/>
        </authorList>
    </citation>
    <scope>NUCLEOTIDE SEQUENCE</scope>
    <source>
        <strain evidence="1">CBS 578.67</strain>
    </source>
</reference>
<dbReference type="PANTHER" id="PTHR46586:SF3">
    <property type="entry name" value="ANKYRIN REPEAT-CONTAINING PROTEIN"/>
    <property type="match status" value="1"/>
</dbReference>
<dbReference type="SUPFAM" id="SSF48403">
    <property type="entry name" value="Ankyrin repeat"/>
    <property type="match status" value="1"/>
</dbReference>
<keyword evidence="3" id="KW-1185">Reference proteome</keyword>
<dbReference type="EMBL" id="CAADRA010007025">
    <property type="protein sequence ID" value="VFT98416.1"/>
    <property type="molecule type" value="Genomic_DNA"/>
</dbReference>
<dbReference type="InterPro" id="IPR052050">
    <property type="entry name" value="SecEffector_AnkRepeat"/>
</dbReference>
<accession>A0A485LJN7</accession>
<proteinExistence type="predicted"/>
<reference evidence="2 3" key="1">
    <citation type="submission" date="2019-03" db="EMBL/GenBank/DDBJ databases">
        <authorList>
            <person name="Gaulin E."/>
            <person name="Dumas B."/>
        </authorList>
    </citation>
    <scope>NUCLEOTIDE SEQUENCE [LARGE SCALE GENOMIC DNA]</scope>
    <source>
        <strain evidence="2">CBS 568.67</strain>
    </source>
</reference>
<dbReference type="Gene3D" id="1.25.40.20">
    <property type="entry name" value="Ankyrin repeat-containing domain"/>
    <property type="match status" value="1"/>
</dbReference>
<organism evidence="2 3">
    <name type="scientific">Aphanomyces stellatus</name>
    <dbReference type="NCBI Taxonomy" id="120398"/>
    <lineage>
        <taxon>Eukaryota</taxon>
        <taxon>Sar</taxon>
        <taxon>Stramenopiles</taxon>
        <taxon>Oomycota</taxon>
        <taxon>Saprolegniomycetes</taxon>
        <taxon>Saprolegniales</taxon>
        <taxon>Verrucalvaceae</taxon>
        <taxon>Aphanomyces</taxon>
    </lineage>
</organism>
<dbReference type="EMBL" id="VJMH01006999">
    <property type="protein sequence ID" value="KAF0686470.1"/>
    <property type="molecule type" value="Genomic_DNA"/>
</dbReference>
<dbReference type="InterPro" id="IPR036770">
    <property type="entry name" value="Ankyrin_rpt-contain_sf"/>
</dbReference>
<dbReference type="AlphaFoldDB" id="A0A485LJN7"/>
<name>A0A485LJN7_9STRA</name>
<gene>
    <name evidence="2" type="primary">Aste57867_21747</name>
    <name evidence="1" type="ORF">As57867_021678</name>
    <name evidence="2" type="ORF">ASTE57867_21747</name>
</gene>
<evidence type="ECO:0000313" key="3">
    <source>
        <dbReference type="Proteomes" id="UP000332933"/>
    </source>
</evidence>